<feature type="non-terminal residue" evidence="1">
    <location>
        <position position="116"/>
    </location>
</feature>
<evidence type="ECO:0000313" key="1">
    <source>
        <dbReference type="EMBL" id="KJV56199.1"/>
    </source>
</evidence>
<proteinExistence type="predicted"/>
<comment type="caution">
    <text evidence="1">The sequence shown here is derived from an EMBL/GenBank/DDBJ whole genome shotgun (WGS) entry which is preliminary data.</text>
</comment>
<keyword evidence="2" id="KW-1185">Reference proteome</keyword>
<organism evidence="1 2">
    <name type="scientific">Orientia chuto str. Dubai</name>
    <dbReference type="NCBI Taxonomy" id="1359168"/>
    <lineage>
        <taxon>Bacteria</taxon>
        <taxon>Pseudomonadati</taxon>
        <taxon>Pseudomonadota</taxon>
        <taxon>Alphaproteobacteria</taxon>
        <taxon>Rickettsiales</taxon>
        <taxon>Rickettsiaceae</taxon>
        <taxon>Rickettsieae</taxon>
        <taxon>Orientia</taxon>
    </lineage>
</organism>
<accession>A0A0F3MNN5</accession>
<dbReference type="EMBL" id="LANP01000012">
    <property type="protein sequence ID" value="KJV56199.1"/>
    <property type="molecule type" value="Genomic_DNA"/>
</dbReference>
<dbReference type="AlphaFoldDB" id="A0A0F3MNN5"/>
<dbReference type="Proteomes" id="UP000033616">
    <property type="component" value="Unassembled WGS sequence"/>
</dbReference>
<protein>
    <submittedName>
        <fullName evidence="1">Uncharacterized protein</fullName>
    </submittedName>
</protein>
<sequence length="116" mass="13709">MKSIVRTCAINSYGIDKNYDGYGGNNDTIFYRFIGNFIPSEWRKLTGDNGKTLSKTSKQLLSLIVYRLQIYYNKDIEELQENYYFYEESLGLQHRRVRQCLVELRDAGFIELNNKK</sequence>
<evidence type="ECO:0000313" key="2">
    <source>
        <dbReference type="Proteomes" id="UP000033616"/>
    </source>
</evidence>
<name>A0A0F3MNN5_9RICK</name>
<reference evidence="1 2" key="1">
    <citation type="submission" date="2015-02" db="EMBL/GenBank/DDBJ databases">
        <title>Genome Sequencing of Rickettsiales.</title>
        <authorList>
            <person name="Daugherty S.C."/>
            <person name="Su Q."/>
            <person name="Abolude K."/>
            <person name="Beier-Sexton M."/>
            <person name="Carlyon J.A."/>
            <person name="Carter R."/>
            <person name="Day N.P."/>
            <person name="Dumler S.J."/>
            <person name="Dyachenko V."/>
            <person name="Godinez A."/>
            <person name="Kurtti T.J."/>
            <person name="Lichay M."/>
            <person name="Mullins K.E."/>
            <person name="Ott S."/>
            <person name="Pappas-Brown V."/>
            <person name="Paris D.H."/>
            <person name="Patel P."/>
            <person name="Richards A.L."/>
            <person name="Sadzewicz L."/>
            <person name="Sears K."/>
            <person name="Seidman D."/>
            <person name="Sengamalay N."/>
            <person name="Stenos J."/>
            <person name="Tallon L.J."/>
            <person name="Vincent G."/>
            <person name="Fraser C.M."/>
            <person name="Munderloh U."/>
            <person name="Dunning-Hotopp J.C."/>
        </authorList>
    </citation>
    <scope>NUCLEOTIDE SEQUENCE [LARGE SCALE GENOMIC DNA]</scope>
    <source>
        <strain evidence="1 2">Fuller</strain>
    </source>
</reference>
<dbReference type="STRING" id="1359168.OCHUTO_0576"/>
<gene>
    <name evidence="1" type="ORF">OCHUTO_0576</name>
</gene>